<comment type="caution">
    <text evidence="17">The sequence shown here is derived from an EMBL/GenBank/DDBJ whole genome shotgun (WGS) entry which is preliminary data.</text>
</comment>
<feature type="binding site" evidence="16">
    <location>
        <begin position="33"/>
        <end position="35"/>
    </location>
    <ligand>
        <name>GTP</name>
        <dbReference type="ChEBI" id="CHEBI:37565"/>
    </ligand>
</feature>
<dbReference type="OrthoDB" id="9788370at2"/>
<dbReference type="GO" id="GO:0008820">
    <property type="term" value="F:cobinamide phosphate guanylyltransferase activity"/>
    <property type="evidence" value="ECO:0007669"/>
    <property type="project" value="UniProtKB-UniRule"/>
</dbReference>
<gene>
    <name evidence="17" type="ORF">NSU_4280</name>
</gene>
<dbReference type="PATRIC" id="fig|1088721.3.peg.4218"/>
<evidence type="ECO:0000256" key="13">
    <source>
        <dbReference type="ARBA" id="ARBA00023134"/>
    </source>
</evidence>
<evidence type="ECO:0000256" key="1">
    <source>
        <dbReference type="ARBA" id="ARBA00000312"/>
    </source>
</evidence>
<protein>
    <recommendedName>
        <fullName evidence="14">Bifunctional adenosylcobalamin biosynthesis protein</fullName>
        <ecNumber evidence="14">2.7.1.156</ecNumber>
        <ecNumber evidence="14">2.7.7.62</ecNumber>
    </recommendedName>
</protein>
<dbReference type="PIRSF" id="PIRSF006135">
    <property type="entry name" value="CobU"/>
    <property type="match status" value="1"/>
</dbReference>
<evidence type="ECO:0000256" key="12">
    <source>
        <dbReference type="ARBA" id="ARBA00022840"/>
    </source>
</evidence>
<proteinExistence type="inferred from homology"/>
<dbReference type="UniPathway" id="UPA00148">
    <property type="reaction ID" value="UER00236"/>
</dbReference>
<dbReference type="eggNOG" id="COG2087">
    <property type="taxonomic scope" value="Bacteria"/>
</dbReference>
<dbReference type="InterPro" id="IPR003203">
    <property type="entry name" value="CobU/CobP"/>
</dbReference>
<comment type="pathway">
    <text evidence="5 14">Cofactor biosynthesis; adenosylcobalamin biosynthesis; adenosylcobalamin from cob(II)yrinate a,c-diamide: step 6/7.</text>
</comment>
<reference evidence="17 18" key="1">
    <citation type="journal article" date="2012" name="J. Bacteriol.">
        <title>Genome sequence of benzo(a)pyrene-degrading bacterium Novosphingobium pentaromativorans US6-1.</title>
        <authorList>
            <person name="Luo Y.R."/>
            <person name="Kang S.G."/>
            <person name="Kim S.J."/>
            <person name="Kim M.R."/>
            <person name="Li N."/>
            <person name="Lee J.H."/>
            <person name="Kwon K.K."/>
        </authorList>
    </citation>
    <scope>NUCLEOTIDE SEQUENCE [LARGE SCALE GENOMIC DNA]</scope>
    <source>
        <strain evidence="17 18">US6-1</strain>
    </source>
</reference>
<evidence type="ECO:0000256" key="15">
    <source>
        <dbReference type="PIRSR" id="PIRSR006135-1"/>
    </source>
</evidence>
<keyword evidence="9 14" id="KW-0808">Transferase</keyword>
<name>G6EIV9_9SPHN</name>
<feature type="binding site" evidence="16">
    <location>
        <begin position="50"/>
        <end position="53"/>
    </location>
    <ligand>
        <name>GTP</name>
        <dbReference type="ChEBI" id="CHEBI:37565"/>
    </ligand>
</feature>
<comment type="catalytic activity">
    <reaction evidence="3">
        <text>adenosylcob(III)inamide + GTP = adenosylcob(III)inamide phosphate + GDP + H(+)</text>
        <dbReference type="Rhea" id="RHEA:15765"/>
        <dbReference type="ChEBI" id="CHEBI:2480"/>
        <dbReference type="ChEBI" id="CHEBI:15378"/>
        <dbReference type="ChEBI" id="CHEBI:37565"/>
        <dbReference type="ChEBI" id="CHEBI:58189"/>
        <dbReference type="ChEBI" id="CHEBI:58502"/>
        <dbReference type="EC" id="2.7.1.156"/>
    </reaction>
</comment>
<dbReference type="CDD" id="cd00544">
    <property type="entry name" value="CobU"/>
    <property type="match status" value="1"/>
</dbReference>
<evidence type="ECO:0000256" key="10">
    <source>
        <dbReference type="ARBA" id="ARBA00022741"/>
    </source>
</evidence>
<keyword evidence="12 14" id="KW-0067">ATP-binding</keyword>
<dbReference type="RefSeq" id="WP_007015188.1">
    <property type="nucleotide sequence ID" value="NZ_AGFM01000065.1"/>
</dbReference>
<comment type="catalytic activity">
    <reaction evidence="1 14">
        <text>adenosylcob(III)inamide + ATP = adenosylcob(III)inamide phosphate + ADP + H(+)</text>
        <dbReference type="Rhea" id="RHEA:15769"/>
        <dbReference type="ChEBI" id="CHEBI:2480"/>
        <dbReference type="ChEBI" id="CHEBI:15378"/>
        <dbReference type="ChEBI" id="CHEBI:30616"/>
        <dbReference type="ChEBI" id="CHEBI:58502"/>
        <dbReference type="ChEBI" id="CHEBI:456216"/>
        <dbReference type="EC" id="2.7.1.156"/>
    </reaction>
</comment>
<evidence type="ECO:0000256" key="8">
    <source>
        <dbReference type="ARBA" id="ARBA00022573"/>
    </source>
</evidence>
<keyword evidence="10 14" id="KW-0547">Nucleotide-binding</keyword>
<evidence type="ECO:0000256" key="3">
    <source>
        <dbReference type="ARBA" id="ARBA00001522"/>
    </source>
</evidence>
<dbReference type="AlphaFoldDB" id="G6EIV9"/>
<comment type="function">
    <text evidence="4 14">Catalyzes ATP-dependent phosphorylation of adenosylcobinamide and addition of GMP to adenosylcobinamide phosphate.</text>
</comment>
<dbReference type="EC" id="2.7.1.156" evidence="14"/>
<dbReference type="NCBIfam" id="NF004469">
    <property type="entry name" value="PRK05800.1"/>
    <property type="match status" value="1"/>
</dbReference>
<dbReference type="EMBL" id="AGFM01000065">
    <property type="protein sequence ID" value="EHJ58718.1"/>
    <property type="molecule type" value="Genomic_DNA"/>
</dbReference>
<evidence type="ECO:0000256" key="14">
    <source>
        <dbReference type="PIRNR" id="PIRNR006135"/>
    </source>
</evidence>
<keyword evidence="11 14" id="KW-0418">Kinase</keyword>
<comment type="pathway">
    <text evidence="6 14">Cofactor biosynthesis; adenosylcobalamin biosynthesis; adenosylcobalamin from cob(II)yrinate a,c-diamide: step 5/7.</text>
</comment>
<evidence type="ECO:0000313" key="18">
    <source>
        <dbReference type="Proteomes" id="UP000004030"/>
    </source>
</evidence>
<comment type="similarity">
    <text evidence="7 14">Belongs to the CobU/CobP family.</text>
</comment>
<feature type="binding site" evidence="16">
    <location>
        <position position="83"/>
    </location>
    <ligand>
        <name>GTP</name>
        <dbReference type="ChEBI" id="CHEBI:37565"/>
    </ligand>
</feature>
<evidence type="ECO:0000256" key="6">
    <source>
        <dbReference type="ARBA" id="ARBA00005159"/>
    </source>
</evidence>
<comment type="catalytic activity">
    <reaction evidence="2 14">
        <text>adenosylcob(III)inamide phosphate + GTP + H(+) = adenosylcob(III)inamide-GDP + diphosphate</text>
        <dbReference type="Rhea" id="RHEA:22712"/>
        <dbReference type="ChEBI" id="CHEBI:15378"/>
        <dbReference type="ChEBI" id="CHEBI:33019"/>
        <dbReference type="ChEBI" id="CHEBI:37565"/>
        <dbReference type="ChEBI" id="CHEBI:58502"/>
        <dbReference type="ChEBI" id="CHEBI:60487"/>
        <dbReference type="EC" id="2.7.7.62"/>
    </reaction>
</comment>
<dbReference type="EC" id="2.7.7.62" evidence="14"/>
<dbReference type="Proteomes" id="UP000004030">
    <property type="component" value="Unassembled WGS sequence"/>
</dbReference>
<dbReference type="GO" id="GO:0005525">
    <property type="term" value="F:GTP binding"/>
    <property type="evidence" value="ECO:0007669"/>
    <property type="project" value="UniProtKB-UniRule"/>
</dbReference>
<keyword evidence="18" id="KW-1185">Reference proteome</keyword>
<feature type="binding site" evidence="16">
    <location>
        <begin position="8"/>
        <end position="15"/>
    </location>
    <ligand>
        <name>GTP</name>
        <dbReference type="ChEBI" id="CHEBI:37565"/>
    </ligand>
</feature>
<keyword evidence="13 14" id="KW-0342">GTP-binding</keyword>
<dbReference type="GO" id="GO:0005524">
    <property type="term" value="F:ATP binding"/>
    <property type="evidence" value="ECO:0007669"/>
    <property type="project" value="UniProtKB-UniRule"/>
</dbReference>
<dbReference type="GO" id="GO:0043752">
    <property type="term" value="F:adenosylcobinamide kinase activity"/>
    <property type="evidence" value="ECO:0007669"/>
    <property type="project" value="UniProtKB-EC"/>
</dbReference>
<dbReference type="PANTHER" id="PTHR34848:SF1">
    <property type="entry name" value="BIFUNCTIONAL ADENOSYLCOBALAMIN BIOSYNTHESIS PROTEIN COBU"/>
    <property type="match status" value="1"/>
</dbReference>
<dbReference type="Gene3D" id="3.40.50.300">
    <property type="entry name" value="P-loop containing nucleotide triphosphate hydrolases"/>
    <property type="match status" value="1"/>
</dbReference>
<dbReference type="PANTHER" id="PTHR34848">
    <property type="match status" value="1"/>
</dbReference>
<organism evidence="17 18">
    <name type="scientific">Novosphingobium pentaromativorans US6-1</name>
    <dbReference type="NCBI Taxonomy" id="1088721"/>
    <lineage>
        <taxon>Bacteria</taxon>
        <taxon>Pseudomonadati</taxon>
        <taxon>Pseudomonadota</taxon>
        <taxon>Alphaproteobacteria</taxon>
        <taxon>Sphingomonadales</taxon>
        <taxon>Sphingomonadaceae</taxon>
        <taxon>Novosphingobium</taxon>
    </lineage>
</organism>
<evidence type="ECO:0000256" key="7">
    <source>
        <dbReference type="ARBA" id="ARBA00007490"/>
    </source>
</evidence>
<dbReference type="SUPFAM" id="SSF52540">
    <property type="entry name" value="P-loop containing nucleoside triphosphate hydrolases"/>
    <property type="match status" value="1"/>
</dbReference>
<dbReference type="STRING" id="1088721.JI59_03365"/>
<sequence length="170" mass="18169">MKRLLVIGGARSGKSRYAEERLEALPGRLGYIATAQAHDAEMAARIDLHRGRRGERWETCEAPCDLAEAIARMAGRCDALLVDCLTLWLSNLMLGAHSLVEGREGLIEAVAACPVPIALIGNEVGLGIVPDNALARQFRDEAGLLNQAVAKVVEEVVMVAAGLPLSFKSV</sequence>
<dbReference type="InterPro" id="IPR027417">
    <property type="entry name" value="P-loop_NTPase"/>
</dbReference>
<dbReference type="GO" id="GO:0009236">
    <property type="term" value="P:cobalamin biosynthetic process"/>
    <property type="evidence" value="ECO:0007669"/>
    <property type="project" value="UniProtKB-UniRule"/>
</dbReference>
<keyword evidence="17" id="KW-0548">Nucleotidyltransferase</keyword>
<dbReference type="Pfam" id="PF02283">
    <property type="entry name" value="CobU"/>
    <property type="match status" value="1"/>
</dbReference>
<accession>G6EIV9</accession>
<evidence type="ECO:0000256" key="5">
    <source>
        <dbReference type="ARBA" id="ARBA00004692"/>
    </source>
</evidence>
<keyword evidence="8 14" id="KW-0169">Cobalamin biosynthesis</keyword>
<feature type="binding site" evidence="16">
    <location>
        <position position="61"/>
    </location>
    <ligand>
        <name>GTP</name>
        <dbReference type="ChEBI" id="CHEBI:37565"/>
    </ligand>
</feature>
<evidence type="ECO:0000256" key="9">
    <source>
        <dbReference type="ARBA" id="ARBA00022679"/>
    </source>
</evidence>
<evidence type="ECO:0000256" key="16">
    <source>
        <dbReference type="PIRSR" id="PIRSR006135-2"/>
    </source>
</evidence>
<evidence type="ECO:0000256" key="2">
    <source>
        <dbReference type="ARBA" id="ARBA00000711"/>
    </source>
</evidence>
<dbReference type="KEGG" id="npn:JI59_03365"/>
<evidence type="ECO:0000256" key="11">
    <source>
        <dbReference type="ARBA" id="ARBA00022777"/>
    </source>
</evidence>
<evidence type="ECO:0000313" key="17">
    <source>
        <dbReference type="EMBL" id="EHJ58718.1"/>
    </source>
</evidence>
<evidence type="ECO:0000256" key="4">
    <source>
        <dbReference type="ARBA" id="ARBA00003889"/>
    </source>
</evidence>
<feature type="active site" description="GMP-histidine intermediate" evidence="15">
    <location>
        <position position="49"/>
    </location>
</feature>